<sequence>MESTSNSSGFTSPRFLPTIQQHGPADLASVSGYEADSEPEGHDLDDVSLSGDDDYIVGGGADEAWEVDMLPPGYRRRRAMSLPAAINGAHDKLPELPKREFSFDDADMVNVPSEKEEDTTRTFVIPFGPRVQVNYDNYTEEQRCPRTARAKALARRIPGARQVEDATIAVASASKALQANVKEAYATVSCHLAGPASLGLEVGICTAQIGGYLAGEAWNAAKNVSVAVQEGFPEVVQPLRDGVEAVSEVLAEGMRALPHDQVLGRGRFRQRRI</sequence>
<protein>
    <submittedName>
        <fullName evidence="2">Uncharacterized protein</fullName>
    </submittedName>
</protein>
<dbReference type="OrthoDB" id="5105298at2759"/>
<feature type="region of interest" description="Disordered" evidence="1">
    <location>
        <begin position="1"/>
        <end position="52"/>
    </location>
</feature>
<evidence type="ECO:0000256" key="1">
    <source>
        <dbReference type="SAM" id="MobiDB-lite"/>
    </source>
</evidence>
<dbReference type="Proteomes" id="UP000738349">
    <property type="component" value="Unassembled WGS sequence"/>
</dbReference>
<evidence type="ECO:0000313" key="3">
    <source>
        <dbReference type="Proteomes" id="UP000738349"/>
    </source>
</evidence>
<reference evidence="2" key="1">
    <citation type="journal article" date="2021" name="Nat. Commun.">
        <title>Genetic determinants of endophytism in the Arabidopsis root mycobiome.</title>
        <authorList>
            <person name="Mesny F."/>
            <person name="Miyauchi S."/>
            <person name="Thiergart T."/>
            <person name="Pickel B."/>
            <person name="Atanasova L."/>
            <person name="Karlsson M."/>
            <person name="Huettel B."/>
            <person name="Barry K.W."/>
            <person name="Haridas S."/>
            <person name="Chen C."/>
            <person name="Bauer D."/>
            <person name="Andreopoulos W."/>
            <person name="Pangilinan J."/>
            <person name="LaButti K."/>
            <person name="Riley R."/>
            <person name="Lipzen A."/>
            <person name="Clum A."/>
            <person name="Drula E."/>
            <person name="Henrissat B."/>
            <person name="Kohler A."/>
            <person name="Grigoriev I.V."/>
            <person name="Martin F.M."/>
            <person name="Hacquard S."/>
        </authorList>
    </citation>
    <scope>NUCLEOTIDE SEQUENCE</scope>
    <source>
        <strain evidence="2">MPI-CAGE-AT-0147</strain>
    </source>
</reference>
<feature type="compositionally biased region" description="Polar residues" evidence="1">
    <location>
        <begin position="1"/>
        <end position="11"/>
    </location>
</feature>
<keyword evidence="3" id="KW-1185">Reference proteome</keyword>
<comment type="caution">
    <text evidence="2">The sequence shown here is derived from an EMBL/GenBank/DDBJ whole genome shotgun (WGS) entry which is preliminary data.</text>
</comment>
<dbReference type="AlphaFoldDB" id="A0A9P9IPA3"/>
<name>A0A9P9IPA3_9HYPO</name>
<organism evidence="2 3">
    <name type="scientific">Dactylonectria macrodidyma</name>
    <dbReference type="NCBI Taxonomy" id="307937"/>
    <lineage>
        <taxon>Eukaryota</taxon>
        <taxon>Fungi</taxon>
        <taxon>Dikarya</taxon>
        <taxon>Ascomycota</taxon>
        <taxon>Pezizomycotina</taxon>
        <taxon>Sordariomycetes</taxon>
        <taxon>Hypocreomycetidae</taxon>
        <taxon>Hypocreales</taxon>
        <taxon>Nectriaceae</taxon>
        <taxon>Dactylonectria</taxon>
    </lineage>
</organism>
<dbReference type="EMBL" id="JAGMUV010000019">
    <property type="protein sequence ID" value="KAH7127576.1"/>
    <property type="molecule type" value="Genomic_DNA"/>
</dbReference>
<evidence type="ECO:0000313" key="2">
    <source>
        <dbReference type="EMBL" id="KAH7127576.1"/>
    </source>
</evidence>
<accession>A0A9P9IPA3</accession>
<gene>
    <name evidence="2" type="ORF">EDB81DRAFT_764742</name>
</gene>
<proteinExistence type="predicted"/>